<comment type="caution">
    <text evidence="2">The sequence shown here is derived from an EMBL/GenBank/DDBJ whole genome shotgun (WGS) entry which is preliminary data.</text>
</comment>
<sequence length="311" mass="35646">QLSQIHCRSHTHLQTVPQTVEVKPIVHTSGWTGTAAQVSVPAGGGLQTHLQHVHTVPQALTVEPITHVLGIAGNARQISGHIFQRLGELCCESDCLKFNLWKNYSYKKLKVKTIRVSSNNMGGNWTFALVGDPSTIDVKKYQEELLKIHNRYRWDPKLFENVRWFLSTEAQKKSADNIFAKFTYKCKRHTDPFNCHRNEPGVDGSQNAWWVLYWDPSKAPNRYDAWGDIFARCSPRDFIYKSITMQRHLAINFPEHFRVWLSDDVDGCGDRELYWGVKPEHLNNHNSDSDADSDVDAGPPTSEDEWFLETI</sequence>
<evidence type="ECO:0000313" key="2">
    <source>
        <dbReference type="EMBL" id="KAJ6649323.1"/>
    </source>
</evidence>
<gene>
    <name evidence="2" type="ORF">Bhyg_04557</name>
</gene>
<accession>A0A9Q0NFI0</accession>
<evidence type="ECO:0000313" key="3">
    <source>
        <dbReference type="Proteomes" id="UP001151699"/>
    </source>
</evidence>
<protein>
    <submittedName>
        <fullName evidence="2">Uncharacterized protein</fullName>
    </submittedName>
</protein>
<evidence type="ECO:0000256" key="1">
    <source>
        <dbReference type="SAM" id="MobiDB-lite"/>
    </source>
</evidence>
<feature type="region of interest" description="Disordered" evidence="1">
    <location>
        <begin position="285"/>
        <end position="311"/>
    </location>
</feature>
<dbReference type="Proteomes" id="UP001151699">
    <property type="component" value="Chromosome A"/>
</dbReference>
<dbReference type="EMBL" id="WJQU01000001">
    <property type="protein sequence ID" value="KAJ6649323.1"/>
    <property type="molecule type" value="Genomic_DNA"/>
</dbReference>
<proteinExistence type="predicted"/>
<feature type="non-terminal residue" evidence="2">
    <location>
        <position position="311"/>
    </location>
</feature>
<dbReference type="AlphaFoldDB" id="A0A9Q0NFI0"/>
<organism evidence="2 3">
    <name type="scientific">Pseudolycoriella hygida</name>
    <dbReference type="NCBI Taxonomy" id="35572"/>
    <lineage>
        <taxon>Eukaryota</taxon>
        <taxon>Metazoa</taxon>
        <taxon>Ecdysozoa</taxon>
        <taxon>Arthropoda</taxon>
        <taxon>Hexapoda</taxon>
        <taxon>Insecta</taxon>
        <taxon>Pterygota</taxon>
        <taxon>Neoptera</taxon>
        <taxon>Endopterygota</taxon>
        <taxon>Diptera</taxon>
        <taxon>Nematocera</taxon>
        <taxon>Sciaroidea</taxon>
        <taxon>Sciaridae</taxon>
        <taxon>Pseudolycoriella</taxon>
    </lineage>
</organism>
<feature type="compositionally biased region" description="Acidic residues" evidence="1">
    <location>
        <begin position="302"/>
        <end position="311"/>
    </location>
</feature>
<dbReference type="OrthoDB" id="1969455at2759"/>
<name>A0A9Q0NFI0_9DIPT</name>
<reference evidence="2" key="1">
    <citation type="submission" date="2022-07" db="EMBL/GenBank/DDBJ databases">
        <authorList>
            <person name="Trinca V."/>
            <person name="Uliana J.V.C."/>
            <person name="Torres T.T."/>
            <person name="Ward R.J."/>
            <person name="Monesi N."/>
        </authorList>
    </citation>
    <scope>NUCLEOTIDE SEQUENCE</scope>
    <source>
        <strain evidence="2">HSMRA1968</strain>
        <tissue evidence="2">Whole embryos</tissue>
    </source>
</reference>
<keyword evidence="3" id="KW-1185">Reference proteome</keyword>